<protein>
    <submittedName>
        <fullName evidence="2">Uncharacterized protein</fullName>
    </submittedName>
</protein>
<organism evidence="2 3">
    <name type="scientific">Eleusine coracana subsp. coracana</name>
    <dbReference type="NCBI Taxonomy" id="191504"/>
    <lineage>
        <taxon>Eukaryota</taxon>
        <taxon>Viridiplantae</taxon>
        <taxon>Streptophyta</taxon>
        <taxon>Embryophyta</taxon>
        <taxon>Tracheophyta</taxon>
        <taxon>Spermatophyta</taxon>
        <taxon>Magnoliopsida</taxon>
        <taxon>Liliopsida</taxon>
        <taxon>Poales</taxon>
        <taxon>Poaceae</taxon>
        <taxon>PACMAD clade</taxon>
        <taxon>Chloridoideae</taxon>
        <taxon>Cynodonteae</taxon>
        <taxon>Eleusininae</taxon>
        <taxon>Eleusine</taxon>
    </lineage>
</organism>
<dbReference type="EMBL" id="BQKI01000075">
    <property type="protein sequence ID" value="GJN21826.1"/>
    <property type="molecule type" value="Genomic_DNA"/>
</dbReference>
<evidence type="ECO:0000256" key="1">
    <source>
        <dbReference type="SAM" id="MobiDB-lite"/>
    </source>
</evidence>
<feature type="compositionally biased region" description="Polar residues" evidence="1">
    <location>
        <begin position="97"/>
        <end position="109"/>
    </location>
</feature>
<keyword evidence="3" id="KW-1185">Reference proteome</keyword>
<feature type="region of interest" description="Disordered" evidence="1">
    <location>
        <begin position="1"/>
        <end position="109"/>
    </location>
</feature>
<proteinExistence type="predicted"/>
<gene>
    <name evidence="2" type="primary">gb09342</name>
    <name evidence="2" type="ORF">PR202_gb09342</name>
</gene>
<dbReference type="Proteomes" id="UP001054889">
    <property type="component" value="Unassembled WGS sequence"/>
</dbReference>
<evidence type="ECO:0000313" key="3">
    <source>
        <dbReference type="Proteomes" id="UP001054889"/>
    </source>
</evidence>
<reference evidence="2" key="2">
    <citation type="submission" date="2021-12" db="EMBL/GenBank/DDBJ databases">
        <title>Resequencing data analysis of finger millet.</title>
        <authorList>
            <person name="Hatakeyama M."/>
            <person name="Aluri S."/>
            <person name="Balachadran M.T."/>
            <person name="Sivarajan S.R."/>
            <person name="Poveda L."/>
            <person name="Shimizu-Inatsugi R."/>
            <person name="Schlapbach R."/>
            <person name="Sreeman S.M."/>
            <person name="Shimizu K.K."/>
        </authorList>
    </citation>
    <scope>NUCLEOTIDE SEQUENCE</scope>
</reference>
<feature type="compositionally biased region" description="Polar residues" evidence="1">
    <location>
        <begin position="75"/>
        <end position="86"/>
    </location>
</feature>
<sequence>MAPSPVGSPQLRPSPCTTRATPLLPPAPPAPSAVSPPSPRPGAPSPAPASSSASAPRTRTATRPSVSHAPLRAWSSASSGARVTQRQGRRLSPESGLPTTSKVTTHPCA</sequence>
<feature type="compositionally biased region" description="Pro residues" evidence="1">
    <location>
        <begin position="23"/>
        <end position="47"/>
    </location>
</feature>
<feature type="compositionally biased region" description="Low complexity" evidence="1">
    <location>
        <begin position="48"/>
        <end position="67"/>
    </location>
</feature>
<accession>A0AAV5EI07</accession>
<evidence type="ECO:0000313" key="2">
    <source>
        <dbReference type="EMBL" id="GJN21826.1"/>
    </source>
</evidence>
<dbReference type="AlphaFoldDB" id="A0AAV5EI07"/>
<reference evidence="2" key="1">
    <citation type="journal article" date="2018" name="DNA Res.">
        <title>Multiple hybrid de novo genome assembly of finger millet, an orphan allotetraploid crop.</title>
        <authorList>
            <person name="Hatakeyama M."/>
            <person name="Aluri S."/>
            <person name="Balachadran M.T."/>
            <person name="Sivarajan S.R."/>
            <person name="Patrignani A."/>
            <person name="Gruter S."/>
            <person name="Poveda L."/>
            <person name="Shimizu-Inatsugi R."/>
            <person name="Baeten J."/>
            <person name="Francoijs K.J."/>
            <person name="Nataraja K.N."/>
            <person name="Reddy Y.A.N."/>
            <person name="Phadnis S."/>
            <person name="Ravikumar R.L."/>
            <person name="Schlapbach R."/>
            <person name="Sreeman S.M."/>
            <person name="Shimizu K.K."/>
        </authorList>
    </citation>
    <scope>NUCLEOTIDE SEQUENCE</scope>
</reference>
<name>A0AAV5EI07_ELECO</name>
<comment type="caution">
    <text evidence="2">The sequence shown here is derived from an EMBL/GenBank/DDBJ whole genome shotgun (WGS) entry which is preliminary data.</text>
</comment>